<evidence type="ECO:0000256" key="3">
    <source>
        <dbReference type="ARBA" id="ARBA00022845"/>
    </source>
</evidence>
<dbReference type="SUPFAM" id="SSF55418">
    <property type="entry name" value="eIF4e-like"/>
    <property type="match status" value="1"/>
</dbReference>
<dbReference type="PROSITE" id="PS00813">
    <property type="entry name" value="IF4E"/>
    <property type="match status" value="1"/>
</dbReference>
<evidence type="ECO:0000256" key="8">
    <source>
        <dbReference type="SAM" id="MobiDB-lite"/>
    </source>
</evidence>
<dbReference type="Pfam" id="PF01652">
    <property type="entry name" value="IF4E"/>
    <property type="match status" value="1"/>
</dbReference>
<evidence type="ECO:0000256" key="1">
    <source>
        <dbReference type="ARBA" id="ARBA00009860"/>
    </source>
</evidence>
<dbReference type="PANTHER" id="PTHR11960:SF8">
    <property type="entry name" value="EUKARYOTIC TRANSLATION INITIATION FACTOR 4E1-RELATED"/>
    <property type="match status" value="1"/>
</dbReference>
<dbReference type="GO" id="GO:0016281">
    <property type="term" value="C:eukaryotic translation initiation factor 4F complex"/>
    <property type="evidence" value="ECO:0007669"/>
    <property type="project" value="TreeGrafter"/>
</dbReference>
<evidence type="ECO:0000313" key="9">
    <source>
        <dbReference type="EMBL" id="QBH73394.1"/>
    </source>
</evidence>
<accession>A0A481SXQ6</accession>
<evidence type="ECO:0000256" key="4">
    <source>
        <dbReference type="ARBA" id="ARBA00022884"/>
    </source>
</evidence>
<protein>
    <recommendedName>
        <fullName evidence="6">eIF-4F 25 kDa subunit</fullName>
    </recommendedName>
</protein>
<dbReference type="PANTHER" id="PTHR11960">
    <property type="entry name" value="EUKARYOTIC TRANSLATION INITIATION FACTOR 4E RELATED"/>
    <property type="match status" value="1"/>
</dbReference>
<comment type="similarity">
    <text evidence="1 7">Belongs to the eukaryotic initiation factor 4E family.</text>
</comment>
<dbReference type="InterPro" id="IPR019770">
    <property type="entry name" value="TIF_eIF_4E_CS"/>
</dbReference>
<dbReference type="Gene3D" id="3.30.760.10">
    <property type="entry name" value="RNA Cap, Translation Initiation Factor Eif4e"/>
    <property type="match status" value="1"/>
</dbReference>
<dbReference type="GO" id="GO:0003743">
    <property type="term" value="F:translation initiation factor activity"/>
    <property type="evidence" value="ECO:0007669"/>
    <property type="project" value="UniProtKB-KW"/>
</dbReference>
<organism evidence="9">
    <name type="scientific">Essigella californica</name>
    <dbReference type="NCBI Taxonomy" id="759921"/>
    <lineage>
        <taxon>Eukaryota</taxon>
        <taxon>Metazoa</taxon>
        <taxon>Ecdysozoa</taxon>
        <taxon>Arthropoda</taxon>
        <taxon>Hexapoda</taxon>
        <taxon>Insecta</taxon>
        <taxon>Pterygota</taxon>
        <taxon>Neoptera</taxon>
        <taxon>Paraneoptera</taxon>
        <taxon>Hemiptera</taxon>
        <taxon>Sternorrhyncha</taxon>
        <taxon>Aphidomorpha</taxon>
        <taxon>Aphidoidea</taxon>
        <taxon>Aphididae</taxon>
        <taxon>Lachninae</taxon>
        <taxon>Essigella</taxon>
    </lineage>
</organism>
<name>A0A481SXQ6_9HEMI</name>
<proteinExistence type="evidence at transcript level"/>
<evidence type="ECO:0000256" key="7">
    <source>
        <dbReference type="RuleBase" id="RU004374"/>
    </source>
</evidence>
<dbReference type="InterPro" id="IPR001040">
    <property type="entry name" value="TIF_eIF_4E"/>
</dbReference>
<keyword evidence="4 7" id="KW-0694">RNA-binding</keyword>
<dbReference type="GO" id="GO:0006417">
    <property type="term" value="P:regulation of translation"/>
    <property type="evidence" value="ECO:0007669"/>
    <property type="project" value="UniProtKB-KW"/>
</dbReference>
<dbReference type="AlphaFoldDB" id="A0A481SXQ6"/>
<dbReference type="InterPro" id="IPR023398">
    <property type="entry name" value="TIF_eIF4e-like"/>
</dbReference>
<dbReference type="GO" id="GO:0000340">
    <property type="term" value="F:RNA 7-methylguanosine cap binding"/>
    <property type="evidence" value="ECO:0007669"/>
    <property type="project" value="UniProtKB-ARBA"/>
</dbReference>
<dbReference type="EMBL" id="MH638004">
    <property type="protein sequence ID" value="QBH73394.1"/>
    <property type="molecule type" value="mRNA"/>
</dbReference>
<keyword evidence="3" id="KW-0810">Translation regulation</keyword>
<evidence type="ECO:0000256" key="6">
    <source>
        <dbReference type="ARBA" id="ARBA00032656"/>
    </source>
</evidence>
<evidence type="ECO:0000256" key="5">
    <source>
        <dbReference type="ARBA" id="ARBA00022917"/>
    </source>
</evidence>
<feature type="region of interest" description="Disordered" evidence="8">
    <location>
        <begin position="1"/>
        <end position="20"/>
    </location>
</feature>
<keyword evidence="5 7" id="KW-0648">Protein biosynthesis</keyword>
<keyword evidence="2 7" id="KW-0396">Initiation factor</keyword>
<feature type="compositionally biased region" description="Polar residues" evidence="8">
    <location>
        <begin position="7"/>
        <end position="20"/>
    </location>
</feature>
<reference evidence="9" key="1">
    <citation type="journal article" date="2019" name="Sci. Rep.">
        <title>No signal of deleterious mutation accumulation in conserved gene sequences of extant asexual hexapods.</title>
        <authorList>
            <person name="Brandt A."/>
            <person name="Bast J."/>
            <person name="Scheu S."/>
            <person name="Meusemann K."/>
            <person name="Donath A."/>
            <person name="Schuette K."/>
            <person name="Machida R."/>
            <person name="Kraaijeveld K."/>
        </authorList>
    </citation>
    <scope>NUCLEOTIDE SEQUENCE</scope>
    <source>
        <strain evidence="9">OG9567</strain>
    </source>
</reference>
<sequence>MVEGEPVNQSALPKAESSTIDTEPAVEEIVVKHPLENRWTLWFYENKSKNWEENIKEVASFDTVEDFWCLFNHIKPPSHLSLHCDYNYFKNGIKPMWEDDKNTAGGRWLLQLPPAKNCPQVDEYWKNLIMSIIGEVYEHSCEINGAIVNVRSKGTKIAIWTSNASKENGDNIIAIGKKIKEVLGAQHEKLVYESHADTANKHGSYAKHAFTC</sequence>
<evidence type="ECO:0000256" key="2">
    <source>
        <dbReference type="ARBA" id="ARBA00022540"/>
    </source>
</evidence>